<proteinExistence type="predicted"/>
<dbReference type="InterPro" id="IPR018247">
    <property type="entry name" value="EF_Hand_1_Ca_BS"/>
</dbReference>
<feature type="region of interest" description="Disordered" evidence="1">
    <location>
        <begin position="1"/>
        <end position="93"/>
    </location>
</feature>
<keyword evidence="3" id="KW-1185">Reference proteome</keyword>
<dbReference type="PROSITE" id="PS00018">
    <property type="entry name" value="EF_HAND_1"/>
    <property type="match status" value="1"/>
</dbReference>
<feature type="compositionally biased region" description="Low complexity" evidence="1">
    <location>
        <begin position="378"/>
        <end position="394"/>
    </location>
</feature>
<feature type="compositionally biased region" description="Polar residues" evidence="1">
    <location>
        <begin position="38"/>
        <end position="49"/>
    </location>
</feature>
<evidence type="ECO:0008006" key="4">
    <source>
        <dbReference type="Google" id="ProtNLM"/>
    </source>
</evidence>
<name>A0AAD7CXB7_MYCRO</name>
<comment type="caution">
    <text evidence="2">The sequence shown here is derived from an EMBL/GenBank/DDBJ whole genome shotgun (WGS) entry which is preliminary data.</text>
</comment>
<evidence type="ECO:0000256" key="1">
    <source>
        <dbReference type="SAM" id="MobiDB-lite"/>
    </source>
</evidence>
<dbReference type="EMBL" id="JARKIE010000198">
    <property type="protein sequence ID" value="KAJ7668060.1"/>
    <property type="molecule type" value="Genomic_DNA"/>
</dbReference>
<gene>
    <name evidence="2" type="ORF">B0H17DRAFT_1336028</name>
</gene>
<feature type="region of interest" description="Disordered" evidence="1">
    <location>
        <begin position="1136"/>
        <end position="1156"/>
    </location>
</feature>
<reference evidence="2" key="1">
    <citation type="submission" date="2023-03" db="EMBL/GenBank/DDBJ databases">
        <title>Massive genome expansion in bonnet fungi (Mycena s.s.) driven by repeated elements and novel gene families across ecological guilds.</title>
        <authorList>
            <consortium name="Lawrence Berkeley National Laboratory"/>
            <person name="Harder C.B."/>
            <person name="Miyauchi S."/>
            <person name="Viragh M."/>
            <person name="Kuo A."/>
            <person name="Thoen E."/>
            <person name="Andreopoulos B."/>
            <person name="Lu D."/>
            <person name="Skrede I."/>
            <person name="Drula E."/>
            <person name="Henrissat B."/>
            <person name="Morin E."/>
            <person name="Kohler A."/>
            <person name="Barry K."/>
            <person name="LaButti K."/>
            <person name="Morin E."/>
            <person name="Salamov A."/>
            <person name="Lipzen A."/>
            <person name="Mereny Z."/>
            <person name="Hegedus B."/>
            <person name="Baldrian P."/>
            <person name="Stursova M."/>
            <person name="Weitz H."/>
            <person name="Taylor A."/>
            <person name="Grigoriev I.V."/>
            <person name="Nagy L.G."/>
            <person name="Martin F."/>
            <person name="Kauserud H."/>
        </authorList>
    </citation>
    <scope>NUCLEOTIDE SEQUENCE</scope>
    <source>
        <strain evidence="2">CBHHK067</strain>
    </source>
</reference>
<feature type="compositionally biased region" description="Basic and acidic residues" evidence="1">
    <location>
        <begin position="14"/>
        <end position="29"/>
    </location>
</feature>
<dbReference type="Proteomes" id="UP001221757">
    <property type="component" value="Unassembled WGS sequence"/>
</dbReference>
<feature type="compositionally biased region" description="Basic residues" evidence="1">
    <location>
        <begin position="1"/>
        <end position="13"/>
    </location>
</feature>
<protein>
    <recommendedName>
        <fullName evidence="4">Vacuolar protein sorting-associated protein 13 second N-terminal domain-containing protein</fullName>
    </recommendedName>
</protein>
<accession>A0AAD7CXB7</accession>
<evidence type="ECO:0000313" key="2">
    <source>
        <dbReference type="EMBL" id="KAJ7668060.1"/>
    </source>
</evidence>
<feature type="region of interest" description="Disordered" evidence="1">
    <location>
        <begin position="377"/>
        <end position="396"/>
    </location>
</feature>
<sequence length="1315" mass="148532">MPMPRLLKRLSRKSLKDSESTRSPPDLRSEPPLPVRTSAFTNGNGSSSYLPPAAPYLDRPTPPTPQTPITPNDQLLPSPPTAVLQPLPPVPQDDFLKNLQGPWASVTADPKTSKGDKVLQKIENGGVDAMGKEAQGAAILAGVKTGLDTVGATESLEKDLNSFADGMPILMKVLDEVGKIHPFIQVAVLAFKAVWALEQKRRDNDRKILVLHMKMKEMMEVLIQLQDITDPTLRGPNGLTIEGRMQVIVAGTAKDIEACGNTCDTYSKKKLVVKVLKGPIWDGKLGRFVEIFMTRRAELDSALVAHTALGVDAAKKTLKTVDQTTQEVKAQMAIMMQMLQSLISPKQKEMARMIEQRWGPAYVDDEDTLRELNAFETKSGGSQEHSSSHGGKSAKPAELEAIKALKEELHTDPDLAIDRNMTKFARKFEVQQRQLLEEVDHMVKREGDRVIGALTAGPHERILDPDVHMVWKDMGWRGSVKVRHFVMALRDHFQEDHKRTDGQPQGLHDHVVDKADEWALEYIDVVRLQQISEAFDDDNSGFVTVAEVNAFTSDSMRPLKWSLPHWLAYWAAGHHQTMQVYATRINETLAKMFSMLPHIDPINKSSATNYLEAVDAAVYTLTASLDPCYVNESLQERFATCVVAEEARIRANLEAVDYDIDASDTLVLVTGKGRIDRFVLPLVALLLERHLEIFRICQEKRIVHPDELWDAADTLDWVLDAVHKRVKLLQTTFKQQKLDLKQQFRSFSHGLYEYSNEPDLLWSPQRVREAQFVQYTYDDSLKAHDVDIGKILNYLIDQEPLDLDAYARPKERKDFVSTSSTHVLQGQWHGHVYRPTSQWPSSGMISLFLEPSFTEGELQYFTAADRANGSDFKIAGECRAGDDPNILLISFERSFPARFPSQYYTGTWNTTTETLSGTVGFEKDPQTHPVIFVFKRTITPEHLCFFPAPVALETNKARALWGFAIAAVTHNVRRDRWAWAFFKQRRDIRRRFIELYIRDTRFGTPLTALEDEESWQLLKSMTAADSRFYHSLAKQKIRATPEHSASCDNCKGSIGGARIICLVCQSEADFNNTVDFCETPCCITDRFMRYDLKKAHQPHHDLLKVRRVVHLREFGNIYRNAKEALKQARTLLPPALSTVTDSGSGSGTQGENENLPPAAKRLSQIPILEISIPQAIIFQGPPSGQPTSAMSLSKQVPNPGQKAPLCCRCSKPVTQPCWYCVQCAGTSFICWDCDSKGEVEVEFANHRFHSHDLVRVQDLVEEKDLTMEERFTELEERFSKHEKAMDQRLERIESAVDGRMARMEKMMEDLLNRAH</sequence>
<organism evidence="2 3">
    <name type="scientific">Mycena rosella</name>
    <name type="common">Pink bonnet</name>
    <name type="synonym">Agaricus rosellus</name>
    <dbReference type="NCBI Taxonomy" id="1033263"/>
    <lineage>
        <taxon>Eukaryota</taxon>
        <taxon>Fungi</taxon>
        <taxon>Dikarya</taxon>
        <taxon>Basidiomycota</taxon>
        <taxon>Agaricomycotina</taxon>
        <taxon>Agaricomycetes</taxon>
        <taxon>Agaricomycetidae</taxon>
        <taxon>Agaricales</taxon>
        <taxon>Marasmiineae</taxon>
        <taxon>Mycenaceae</taxon>
        <taxon>Mycena</taxon>
    </lineage>
</organism>
<evidence type="ECO:0000313" key="3">
    <source>
        <dbReference type="Proteomes" id="UP001221757"/>
    </source>
</evidence>